<organism evidence="2 3">
    <name type="scientific">Variovorax paradoxus</name>
    <dbReference type="NCBI Taxonomy" id="34073"/>
    <lineage>
        <taxon>Bacteria</taxon>
        <taxon>Pseudomonadati</taxon>
        <taxon>Pseudomonadota</taxon>
        <taxon>Betaproteobacteria</taxon>
        <taxon>Burkholderiales</taxon>
        <taxon>Comamonadaceae</taxon>
        <taxon>Variovorax</taxon>
    </lineage>
</organism>
<dbReference type="InterPro" id="IPR024775">
    <property type="entry name" value="DinB-like"/>
</dbReference>
<dbReference type="SUPFAM" id="SSF109854">
    <property type="entry name" value="DinB/YfiT-like putative metalloenzymes"/>
    <property type="match status" value="1"/>
</dbReference>
<protein>
    <submittedName>
        <fullName evidence="2">Damage-inducible protein DinB</fullName>
    </submittedName>
</protein>
<gene>
    <name evidence="2" type="ORF">RT97_20455</name>
</gene>
<sequence length="166" mass="18422">MNPTTLSALAAFPLQLEAHYAAIPEAFRHWAPPSWEGVPSEAFTAIEQLCHVRDIEIEGYHVRLRRTLLENRPTLASIDSEPLAIERNYGAADARQVLADFRLARVQTMEIVSSLTDAQLARTAVFEGYGPLTMRSLVHYLCSHDQQHLAGLQWLAGKIDASTVSA</sequence>
<comment type="caution">
    <text evidence="2">The sequence shown here is derived from an EMBL/GenBank/DDBJ whole genome shotgun (WGS) entry which is preliminary data.</text>
</comment>
<dbReference type="EMBL" id="JXQQ01000048">
    <property type="protein sequence ID" value="KIQ28506.1"/>
    <property type="molecule type" value="Genomic_DNA"/>
</dbReference>
<evidence type="ECO:0000313" key="2">
    <source>
        <dbReference type="EMBL" id="KIQ28506.1"/>
    </source>
</evidence>
<feature type="domain" description="DinB-like" evidence="1">
    <location>
        <begin position="16"/>
        <end position="150"/>
    </location>
</feature>
<reference evidence="2 3" key="1">
    <citation type="submission" date="2014-12" db="EMBL/GenBank/DDBJ databases">
        <title>16Stimator: statistical estimation of ribosomal gene copy numbers from draft genome assemblies.</title>
        <authorList>
            <person name="Perisin M.A."/>
            <person name="Vetter M."/>
            <person name="Gilbert J.A."/>
            <person name="Bergelson J."/>
        </authorList>
    </citation>
    <scope>NUCLEOTIDE SEQUENCE [LARGE SCALE GENOMIC DNA]</scope>
    <source>
        <strain evidence="2 3">MEDvA23</strain>
    </source>
</reference>
<accession>A0A0D0M838</accession>
<dbReference type="Pfam" id="PF12867">
    <property type="entry name" value="DinB_2"/>
    <property type="match status" value="1"/>
</dbReference>
<dbReference type="Proteomes" id="UP000032067">
    <property type="component" value="Unassembled WGS sequence"/>
</dbReference>
<dbReference type="Gene3D" id="1.20.120.450">
    <property type="entry name" value="dinb family like domain"/>
    <property type="match status" value="1"/>
</dbReference>
<evidence type="ECO:0000313" key="3">
    <source>
        <dbReference type="Proteomes" id="UP000032067"/>
    </source>
</evidence>
<dbReference type="AlphaFoldDB" id="A0A0D0M838"/>
<name>A0A0D0M838_VARPD</name>
<dbReference type="RefSeq" id="WP_042580745.1">
    <property type="nucleotide sequence ID" value="NZ_JXQQ01000048.1"/>
</dbReference>
<dbReference type="OrthoDB" id="7172021at2"/>
<proteinExistence type="predicted"/>
<dbReference type="InterPro" id="IPR034660">
    <property type="entry name" value="DinB/YfiT-like"/>
</dbReference>
<evidence type="ECO:0000259" key="1">
    <source>
        <dbReference type="Pfam" id="PF12867"/>
    </source>
</evidence>